<gene>
    <name evidence="4" type="ORF">GCM10008179_11590</name>
</gene>
<dbReference type="NCBIfam" id="NF005968">
    <property type="entry name" value="PRK08057.1-2"/>
    <property type="match status" value="1"/>
</dbReference>
<protein>
    <submittedName>
        <fullName evidence="4">Precorrin-6A reductase</fullName>
    </submittedName>
</protein>
<dbReference type="Pfam" id="PF02571">
    <property type="entry name" value="CbiJ"/>
    <property type="match status" value="1"/>
</dbReference>
<organism evidence="4 5">
    <name type="scientific">Hansschlegelia plantiphila</name>
    <dbReference type="NCBI Taxonomy" id="374655"/>
    <lineage>
        <taxon>Bacteria</taxon>
        <taxon>Pseudomonadati</taxon>
        <taxon>Pseudomonadota</taxon>
        <taxon>Alphaproteobacteria</taxon>
        <taxon>Hyphomicrobiales</taxon>
        <taxon>Methylopilaceae</taxon>
        <taxon>Hansschlegelia</taxon>
    </lineage>
</organism>
<dbReference type="PROSITE" id="PS51014">
    <property type="entry name" value="COBK_CBIJ"/>
    <property type="match status" value="1"/>
</dbReference>
<dbReference type="EMBL" id="BSFI01000006">
    <property type="protein sequence ID" value="GLK67521.1"/>
    <property type="molecule type" value="Genomic_DNA"/>
</dbReference>
<accession>A0A9W6J0I8</accession>
<sequence>MRERAADRTKRRIREGVLTAAAAAPSAGPRILVLGGSTEGFAAAEALANLGYDVVSSFAGRTRRRRHAAGAERIGGFGGVDGLAAYLAVEDVALVVDALHPFAATMKANAAAACAEVGAPLIHIDRPQWAQDPRDDWRLAPDVATAAAMTPATGGVCFLTIGRQQIDCFEKRTDLDLLIRVIDPPERPFRHPRASFLCARGPFRLDAERALFEERGITCLVTKNSGSAAAEAKLMVARELGLPVVIVDRPPPPGGQAFASVEEAVAAAAALLGDETAW</sequence>
<dbReference type="GO" id="GO:0016994">
    <property type="term" value="F:precorrin-6A reductase activity"/>
    <property type="evidence" value="ECO:0007669"/>
    <property type="project" value="InterPro"/>
</dbReference>
<evidence type="ECO:0000313" key="4">
    <source>
        <dbReference type="EMBL" id="GLK67521.1"/>
    </source>
</evidence>
<dbReference type="Proteomes" id="UP001143372">
    <property type="component" value="Unassembled WGS sequence"/>
</dbReference>
<keyword evidence="5" id="KW-1185">Reference proteome</keyword>
<keyword evidence="2" id="KW-0169">Cobalamin biosynthesis</keyword>
<comment type="caution">
    <text evidence="4">The sequence shown here is derived from an EMBL/GenBank/DDBJ whole genome shotgun (WGS) entry which is preliminary data.</text>
</comment>
<proteinExistence type="predicted"/>
<evidence type="ECO:0000313" key="5">
    <source>
        <dbReference type="Proteomes" id="UP001143372"/>
    </source>
</evidence>
<keyword evidence="3" id="KW-0560">Oxidoreductase</keyword>
<comment type="pathway">
    <text evidence="1">Cofactor biosynthesis; adenosylcobalamin biosynthesis.</text>
</comment>
<dbReference type="PANTHER" id="PTHR36925:SF1">
    <property type="entry name" value="COBALT-PRECORRIN-6A REDUCTASE"/>
    <property type="match status" value="1"/>
</dbReference>
<dbReference type="GO" id="GO:0009236">
    <property type="term" value="P:cobalamin biosynthetic process"/>
    <property type="evidence" value="ECO:0007669"/>
    <property type="project" value="UniProtKB-KW"/>
</dbReference>
<reference evidence="4" key="2">
    <citation type="submission" date="2023-01" db="EMBL/GenBank/DDBJ databases">
        <authorList>
            <person name="Sun Q."/>
            <person name="Evtushenko L."/>
        </authorList>
    </citation>
    <scope>NUCLEOTIDE SEQUENCE</scope>
    <source>
        <strain evidence="4">VKM B-2347</strain>
    </source>
</reference>
<name>A0A9W6J0I8_9HYPH</name>
<reference evidence="4" key="1">
    <citation type="journal article" date="2014" name="Int. J. Syst. Evol. Microbiol.">
        <title>Complete genome sequence of Corynebacterium casei LMG S-19264T (=DSM 44701T), isolated from a smear-ripened cheese.</title>
        <authorList>
            <consortium name="US DOE Joint Genome Institute (JGI-PGF)"/>
            <person name="Walter F."/>
            <person name="Albersmeier A."/>
            <person name="Kalinowski J."/>
            <person name="Ruckert C."/>
        </authorList>
    </citation>
    <scope>NUCLEOTIDE SEQUENCE</scope>
    <source>
        <strain evidence="4">VKM B-2347</strain>
    </source>
</reference>
<evidence type="ECO:0000256" key="2">
    <source>
        <dbReference type="ARBA" id="ARBA00022573"/>
    </source>
</evidence>
<dbReference type="AlphaFoldDB" id="A0A9W6J0I8"/>
<evidence type="ECO:0000256" key="3">
    <source>
        <dbReference type="ARBA" id="ARBA00023002"/>
    </source>
</evidence>
<dbReference type="InterPro" id="IPR003723">
    <property type="entry name" value="Precorrin-6x_reduct"/>
</dbReference>
<dbReference type="PANTHER" id="PTHR36925">
    <property type="entry name" value="COBALT-PRECORRIN-6A REDUCTASE"/>
    <property type="match status" value="1"/>
</dbReference>
<evidence type="ECO:0000256" key="1">
    <source>
        <dbReference type="ARBA" id="ARBA00004953"/>
    </source>
</evidence>